<dbReference type="OrthoDB" id="293786at2157"/>
<evidence type="ECO:0000256" key="2">
    <source>
        <dbReference type="ARBA" id="ARBA00022603"/>
    </source>
</evidence>
<dbReference type="InterPro" id="IPR031303">
    <property type="entry name" value="C5_meth_CS"/>
</dbReference>
<dbReference type="Gene3D" id="3.90.120.10">
    <property type="entry name" value="DNA Methylase, subunit A, domain 2"/>
    <property type="match status" value="1"/>
</dbReference>
<dbReference type="InterPro" id="IPR001525">
    <property type="entry name" value="C5_MeTfrase"/>
</dbReference>
<dbReference type="GO" id="GO:0003886">
    <property type="term" value="F:DNA (cytosine-5-)-methyltransferase activity"/>
    <property type="evidence" value="ECO:0007669"/>
    <property type="project" value="UniProtKB-EC"/>
</dbReference>
<gene>
    <name evidence="6" type="ORF">SAMN04487947_2024</name>
</gene>
<evidence type="ECO:0000256" key="3">
    <source>
        <dbReference type="ARBA" id="ARBA00022679"/>
    </source>
</evidence>
<dbReference type="InterPro" id="IPR018117">
    <property type="entry name" value="C5_DNA_meth_AS"/>
</dbReference>
<dbReference type="EC" id="2.1.1.37" evidence="1"/>
<dbReference type="PROSITE" id="PS00095">
    <property type="entry name" value="C5_MTASE_2"/>
    <property type="match status" value="1"/>
</dbReference>
<dbReference type="PANTHER" id="PTHR10629:SF52">
    <property type="entry name" value="DNA (CYTOSINE-5)-METHYLTRANSFERASE 1"/>
    <property type="match status" value="1"/>
</dbReference>
<evidence type="ECO:0000313" key="6">
    <source>
        <dbReference type="EMBL" id="SFR53371.1"/>
    </source>
</evidence>
<dbReference type="SUPFAM" id="SSF53335">
    <property type="entry name" value="S-adenosyl-L-methionine-dependent methyltransferases"/>
    <property type="match status" value="1"/>
</dbReference>
<dbReference type="AlphaFoldDB" id="A0A1I6HG27"/>
<dbReference type="Pfam" id="PF00145">
    <property type="entry name" value="DNA_methylase"/>
    <property type="match status" value="1"/>
</dbReference>
<proteinExistence type="inferred from homology"/>
<dbReference type="GO" id="GO:0003677">
    <property type="term" value="F:DNA binding"/>
    <property type="evidence" value="ECO:0007669"/>
    <property type="project" value="TreeGrafter"/>
</dbReference>
<name>A0A1I6HG27_9EURY</name>
<evidence type="ECO:0000256" key="1">
    <source>
        <dbReference type="ARBA" id="ARBA00011975"/>
    </source>
</evidence>
<organism evidence="6 7">
    <name type="scientific">Halogeometricum rufum</name>
    <dbReference type="NCBI Taxonomy" id="553469"/>
    <lineage>
        <taxon>Archaea</taxon>
        <taxon>Methanobacteriati</taxon>
        <taxon>Methanobacteriota</taxon>
        <taxon>Stenosarchaea group</taxon>
        <taxon>Halobacteria</taxon>
        <taxon>Halobacteriales</taxon>
        <taxon>Haloferacaceae</taxon>
        <taxon>Halogeometricum</taxon>
    </lineage>
</organism>
<accession>A0A1I6HG27</accession>
<dbReference type="InterPro" id="IPR050390">
    <property type="entry name" value="C5-Methyltransferase"/>
</dbReference>
<dbReference type="PANTHER" id="PTHR10629">
    <property type="entry name" value="CYTOSINE-SPECIFIC METHYLTRANSFERASE"/>
    <property type="match status" value="1"/>
</dbReference>
<evidence type="ECO:0000256" key="5">
    <source>
        <dbReference type="RuleBase" id="RU000416"/>
    </source>
</evidence>
<keyword evidence="2 6" id="KW-0489">Methyltransferase</keyword>
<dbReference type="PRINTS" id="PR00105">
    <property type="entry name" value="C5METTRFRASE"/>
</dbReference>
<keyword evidence="4" id="KW-0949">S-adenosyl-L-methionine</keyword>
<dbReference type="PROSITE" id="PS51679">
    <property type="entry name" value="SAM_MT_C5"/>
    <property type="match status" value="1"/>
</dbReference>
<dbReference type="Proteomes" id="UP000198531">
    <property type="component" value="Unassembled WGS sequence"/>
</dbReference>
<evidence type="ECO:0000256" key="4">
    <source>
        <dbReference type="ARBA" id="ARBA00022691"/>
    </source>
</evidence>
<dbReference type="STRING" id="553469.SAMN04487947_2024"/>
<protein>
    <recommendedName>
        <fullName evidence="1">DNA (cytosine-5-)-methyltransferase</fullName>
        <ecNumber evidence="1">2.1.1.37</ecNumber>
    </recommendedName>
</protein>
<keyword evidence="3 6" id="KW-0808">Transferase</keyword>
<dbReference type="GO" id="GO:0044027">
    <property type="term" value="P:negative regulation of gene expression via chromosomal CpG island methylation"/>
    <property type="evidence" value="ECO:0007669"/>
    <property type="project" value="TreeGrafter"/>
</dbReference>
<evidence type="ECO:0000313" key="7">
    <source>
        <dbReference type="Proteomes" id="UP000198531"/>
    </source>
</evidence>
<dbReference type="PROSITE" id="PS00094">
    <property type="entry name" value="C5_MTASE_1"/>
    <property type="match status" value="1"/>
</dbReference>
<reference evidence="7" key="1">
    <citation type="submission" date="2016-10" db="EMBL/GenBank/DDBJ databases">
        <authorList>
            <person name="Varghese N."/>
            <person name="Submissions S."/>
        </authorList>
    </citation>
    <scope>NUCLEOTIDE SEQUENCE [LARGE SCALE GENOMIC DNA]</scope>
    <source>
        <strain evidence="7">CGMCC 1.7736</strain>
    </source>
</reference>
<dbReference type="InterPro" id="IPR029063">
    <property type="entry name" value="SAM-dependent_MTases_sf"/>
</dbReference>
<sequence length="350" mass="38915">MSPDVAAVDLFCGVGGLTHGLERAGIPVAAGIEINLDCEYAYEENNDAEFVDEDVSELEASDLSELYPDGATKVLAGCAPCQPFSNLNNGTDTSVRDDYGLLESFGALVEDVQPEVVTMENVAEVRNESVYSDFVNTLFREGYQIWFDKVSCPDYGIPQRRHRVVLLASKLGDISLIDPTHDPSDYPTVREVIGDLPPLEAGEEHAEDHLHKSRTLVERNLKRIRQSLPGGTWRDWDQELLLDCHRKESGRSFDSVYGRMEWDAPAPTMTTQFYNYGSGRFGHPEEDRAISLREGAMLQTFPEDYAFVEEGEEVEFKKVGRMVGNAVPVRLGEAIGRSIADHLEVHDVAA</sequence>
<dbReference type="GO" id="GO:0032259">
    <property type="term" value="P:methylation"/>
    <property type="evidence" value="ECO:0007669"/>
    <property type="project" value="UniProtKB-KW"/>
</dbReference>
<dbReference type="RefSeq" id="WP_089807243.1">
    <property type="nucleotide sequence ID" value="NZ_FOYT01000002.1"/>
</dbReference>
<dbReference type="EMBL" id="FOYT01000002">
    <property type="protein sequence ID" value="SFR53371.1"/>
    <property type="molecule type" value="Genomic_DNA"/>
</dbReference>
<dbReference type="Gene3D" id="3.40.50.150">
    <property type="entry name" value="Vaccinia Virus protein VP39"/>
    <property type="match status" value="1"/>
</dbReference>
<dbReference type="NCBIfam" id="TIGR00675">
    <property type="entry name" value="dcm"/>
    <property type="match status" value="1"/>
</dbReference>
<keyword evidence="7" id="KW-1185">Reference proteome</keyword>
<comment type="similarity">
    <text evidence="5">Belongs to the class I-like SAM-binding methyltransferase superfamily. C5-methyltransferase family.</text>
</comment>